<dbReference type="Pfam" id="PF05793">
    <property type="entry name" value="TFIIF_alpha"/>
    <property type="match status" value="1"/>
</dbReference>
<gene>
    <name evidence="11" type="primary">LOC106821201</name>
</gene>
<feature type="compositionally biased region" description="Low complexity" evidence="9">
    <location>
        <begin position="216"/>
        <end position="225"/>
    </location>
</feature>
<feature type="compositionally biased region" description="Low complexity" evidence="9">
    <location>
        <begin position="404"/>
        <end position="415"/>
    </location>
</feature>
<dbReference type="SUPFAM" id="SSF50916">
    <property type="entry name" value="Rap30/74 interaction domains"/>
    <property type="match status" value="1"/>
</dbReference>
<dbReference type="GeneID" id="106821201"/>
<evidence type="ECO:0000256" key="2">
    <source>
        <dbReference type="ARBA" id="ARBA00005249"/>
    </source>
</evidence>
<dbReference type="PANTHER" id="PTHR13011">
    <property type="entry name" value="TFIIF-ALPHA"/>
    <property type="match status" value="1"/>
</dbReference>
<dbReference type="RefSeq" id="XP_014681392.1">
    <property type="nucleotide sequence ID" value="XM_014825906.1"/>
</dbReference>
<keyword evidence="10" id="KW-1185">Reference proteome</keyword>
<dbReference type="PANTHER" id="PTHR13011:SF0">
    <property type="entry name" value="GENERAL TRANSCRIPTION FACTOR IIF SUBUNIT 1"/>
    <property type="match status" value="1"/>
</dbReference>
<comment type="function">
    <text evidence="7 8">TFIIF is a general transcription initiation factor that binds to RNA polymerase II and helps to recruit it to the initiation complex in collaboration with TFIIB. It promotes transcription elongation.</text>
</comment>
<feature type="compositionally biased region" description="Basic residues" evidence="9">
    <location>
        <begin position="394"/>
        <end position="403"/>
    </location>
</feature>
<comment type="subcellular location">
    <subcellularLocation>
        <location evidence="1 8">Nucleus</location>
    </subcellularLocation>
</comment>
<evidence type="ECO:0000256" key="3">
    <source>
        <dbReference type="ARBA" id="ARBA00023015"/>
    </source>
</evidence>
<feature type="region of interest" description="Disordered" evidence="9">
    <location>
        <begin position="1"/>
        <end position="23"/>
    </location>
</feature>
<comment type="similarity">
    <text evidence="2 8">Belongs to the TFIIF alpha subunit family.</text>
</comment>
<reference evidence="11" key="1">
    <citation type="submission" date="2025-08" db="UniProtKB">
        <authorList>
            <consortium name="RefSeq"/>
        </authorList>
    </citation>
    <scope>IDENTIFICATION</scope>
</reference>
<protein>
    <recommendedName>
        <fullName evidence="8">Transcription initiation factor IIF subunit alpha</fullName>
    </recommendedName>
</protein>
<feature type="compositionally biased region" description="Basic and acidic residues" evidence="9">
    <location>
        <begin position="307"/>
        <end position="323"/>
    </location>
</feature>
<dbReference type="Gene3D" id="1.10.10.10">
    <property type="entry name" value="Winged helix-like DNA-binding domain superfamily/Winged helix DNA-binding domain"/>
    <property type="match status" value="1"/>
</dbReference>
<keyword evidence="5 8" id="KW-0804">Transcription</keyword>
<feature type="compositionally biased region" description="Polar residues" evidence="9">
    <location>
        <begin position="416"/>
        <end position="430"/>
    </location>
</feature>
<dbReference type="InterPro" id="IPR036390">
    <property type="entry name" value="WH_DNA-bd_sf"/>
</dbReference>
<evidence type="ECO:0000313" key="10">
    <source>
        <dbReference type="Proteomes" id="UP000695022"/>
    </source>
</evidence>
<keyword evidence="3 8" id="KW-0805">Transcription regulation</keyword>
<accession>A0ABM1FAC1</accession>
<evidence type="ECO:0000256" key="6">
    <source>
        <dbReference type="ARBA" id="ARBA00023242"/>
    </source>
</evidence>
<name>A0ABM1FAC1_PRICU</name>
<feature type="compositionally biased region" description="Acidic residues" evidence="9">
    <location>
        <begin position="277"/>
        <end position="297"/>
    </location>
</feature>
<evidence type="ECO:0000256" key="4">
    <source>
        <dbReference type="ARBA" id="ARBA00023125"/>
    </source>
</evidence>
<evidence type="ECO:0000313" key="11">
    <source>
        <dbReference type="RefSeq" id="XP_014681392.1"/>
    </source>
</evidence>
<dbReference type="InterPro" id="IPR011039">
    <property type="entry name" value="TFIIF_interaction"/>
</dbReference>
<feature type="compositionally biased region" description="Acidic residues" evidence="9">
    <location>
        <begin position="235"/>
        <end position="250"/>
    </location>
</feature>
<evidence type="ECO:0000256" key="8">
    <source>
        <dbReference type="RuleBase" id="RU366044"/>
    </source>
</evidence>
<evidence type="ECO:0000256" key="1">
    <source>
        <dbReference type="ARBA" id="ARBA00004123"/>
    </source>
</evidence>
<sequence length="543" mass="61241">MAAAQGPSTSTSSTTSSVPPGTTVQEFVVKVPKETSKKYDVMKFNGSYNVDMAKWNQVQMVRENNLKEFRVAEDMPKYGAGSEFGREQREEARRKKYGIVTKKYDPEAQPWLLREGGKNGKRYKGIREGGVTENSKYFVFTQAQDGAFEAYSIDAWYNFTPVARYKTLNDEEAEEEFGRRNKVLNHFSIMVRKRLKAEGEEVEEVDAEPKTKEQKSSSSSKSGGSFRLTDHDEWQDSDEDEEDSDAEGGEEESKAKGNKKGKPKLTKSQKKKKDRDVEEEAVEESDEGDYDDAEIDYISESSSSEEEAVKTVKDYSEQLKGVDDEMAEIEMEEEEEAQKNEDENEKKEENEKENGTPDKKKKEVQREEESSSSGSDTSDSDIDDTNITSSLFLQKKKSSKNSSRKSSPSNSISGSRPTTPQVDPSKTLNDAASKLQETKGKKRAVTAVDQTDSPAKKPRTESPALATPSTSEGITEEAVKRYLMRKPMTTKDLLQKFKKGCRNMTSEQMVTRVAQILKRLNPEKTVVKDKGQDKMLLFIRKTE</sequence>
<dbReference type="Proteomes" id="UP000695022">
    <property type="component" value="Unplaced"/>
</dbReference>
<keyword evidence="4 8" id="KW-0238">DNA-binding</keyword>
<evidence type="ECO:0000256" key="7">
    <source>
        <dbReference type="ARBA" id="ARBA00025232"/>
    </source>
</evidence>
<dbReference type="SUPFAM" id="SSF46785">
    <property type="entry name" value="Winged helix' DNA-binding domain"/>
    <property type="match status" value="1"/>
</dbReference>
<feature type="compositionally biased region" description="Basic residues" evidence="9">
    <location>
        <begin position="256"/>
        <end position="273"/>
    </location>
</feature>
<feature type="region of interest" description="Disordered" evidence="9">
    <location>
        <begin position="196"/>
        <end position="476"/>
    </location>
</feature>
<evidence type="ECO:0000256" key="9">
    <source>
        <dbReference type="SAM" id="MobiDB-lite"/>
    </source>
</evidence>
<dbReference type="InterPro" id="IPR036388">
    <property type="entry name" value="WH-like_DNA-bd_sf"/>
</dbReference>
<dbReference type="InterPro" id="IPR008851">
    <property type="entry name" value="TFIIF-alpha"/>
</dbReference>
<feature type="compositionally biased region" description="Acidic residues" evidence="9">
    <location>
        <begin position="324"/>
        <end position="336"/>
    </location>
</feature>
<keyword evidence="6 8" id="KW-0539">Nucleus</keyword>
<proteinExistence type="inferred from homology"/>
<feature type="compositionally biased region" description="Basic and acidic residues" evidence="9">
    <location>
        <begin position="337"/>
        <end position="369"/>
    </location>
</feature>
<organism evidence="10 11">
    <name type="scientific">Priapulus caudatus</name>
    <name type="common">Priapulid worm</name>
    <dbReference type="NCBI Taxonomy" id="37621"/>
    <lineage>
        <taxon>Eukaryota</taxon>
        <taxon>Metazoa</taxon>
        <taxon>Ecdysozoa</taxon>
        <taxon>Scalidophora</taxon>
        <taxon>Priapulida</taxon>
        <taxon>Priapulimorpha</taxon>
        <taxon>Priapulimorphida</taxon>
        <taxon>Priapulidae</taxon>
        <taxon>Priapulus</taxon>
    </lineage>
</organism>
<evidence type="ECO:0000256" key="5">
    <source>
        <dbReference type="ARBA" id="ARBA00023163"/>
    </source>
</evidence>